<dbReference type="EMBL" id="KN831773">
    <property type="protein sequence ID" value="KIM44758.1"/>
    <property type="molecule type" value="Genomic_DNA"/>
</dbReference>
<dbReference type="Proteomes" id="UP000053424">
    <property type="component" value="Unassembled WGS sequence"/>
</dbReference>
<evidence type="ECO:0000259" key="1">
    <source>
        <dbReference type="PROSITE" id="PS50181"/>
    </source>
</evidence>
<dbReference type="PROSITE" id="PS50181">
    <property type="entry name" value="FBOX"/>
    <property type="match status" value="1"/>
</dbReference>
<sequence>MDTMGFLNLPPEVQLLVLRFLDLPDLLQVRLICRTLSNATYERTIWMWILQEQERYLPLPPELLSAYRSEDEHLRAYSTSVIESTVTSAQRTADAWSQPRSGVPTKIKREGGEATLMGLDLFLDRWLVALYFEGGVYLYDTYAAGQSSNSRLAQNTRRLPVVLRSSLSTETSLWTSYSLQLDCSCKILFLALSQSTPLYEVQIYKVDLDLLASDSLQNGFRLIQTIHLPFSRNIYGIDTTQRMIALSGSGVVEVLKWEESFDPFPRSHERTVIKSYSEDLEGLWNGVIAIRFVGEYLLLFKTRTLEVHRYSSPDHPGICSEGLPFAILKHTFSMTFRNVSFSQATMSRNPVSEAETHELTVFAYDVIQGIFHYTIRIVVPLSTEMPPSLDVHLTGVYPLSVGIASTNIFVGQLPQEAMPSGTISSRGFLSTHSLGLQGKRAVWVERKRSSTTREVHVWSREKPLLEMDGPVQIERNVVYSSESYDLRGKCLSSQILDTDTLTDLIDSDDITHCTFGELNGRIFLGYRSGDISFLDIN</sequence>
<evidence type="ECO:0000313" key="3">
    <source>
        <dbReference type="Proteomes" id="UP000053424"/>
    </source>
</evidence>
<reference evidence="3" key="2">
    <citation type="submission" date="2015-01" db="EMBL/GenBank/DDBJ databases">
        <title>Evolutionary Origins and Diversification of the Mycorrhizal Mutualists.</title>
        <authorList>
            <consortium name="DOE Joint Genome Institute"/>
            <consortium name="Mycorrhizal Genomics Consortium"/>
            <person name="Kohler A."/>
            <person name="Kuo A."/>
            <person name="Nagy L.G."/>
            <person name="Floudas D."/>
            <person name="Copeland A."/>
            <person name="Barry K.W."/>
            <person name="Cichocki N."/>
            <person name="Veneault-Fourrey C."/>
            <person name="LaButti K."/>
            <person name="Lindquist E.A."/>
            <person name="Lipzen A."/>
            <person name="Lundell T."/>
            <person name="Morin E."/>
            <person name="Murat C."/>
            <person name="Riley R."/>
            <person name="Ohm R."/>
            <person name="Sun H."/>
            <person name="Tunlid A."/>
            <person name="Henrissat B."/>
            <person name="Grigoriev I.V."/>
            <person name="Hibbett D.S."/>
            <person name="Martin F."/>
        </authorList>
    </citation>
    <scope>NUCLEOTIDE SEQUENCE [LARGE SCALE GENOMIC DNA]</scope>
    <source>
        <strain evidence="3">h7</strain>
    </source>
</reference>
<proteinExistence type="predicted"/>
<dbReference type="InterPro" id="IPR036047">
    <property type="entry name" value="F-box-like_dom_sf"/>
</dbReference>
<dbReference type="STRING" id="686832.A0A0C2Y4H8"/>
<dbReference type="Gene3D" id="1.20.1280.50">
    <property type="match status" value="1"/>
</dbReference>
<evidence type="ECO:0000313" key="2">
    <source>
        <dbReference type="EMBL" id="KIM44758.1"/>
    </source>
</evidence>
<reference evidence="2 3" key="1">
    <citation type="submission" date="2014-04" db="EMBL/GenBank/DDBJ databases">
        <authorList>
            <consortium name="DOE Joint Genome Institute"/>
            <person name="Kuo A."/>
            <person name="Gay G."/>
            <person name="Dore J."/>
            <person name="Kohler A."/>
            <person name="Nagy L.G."/>
            <person name="Floudas D."/>
            <person name="Copeland A."/>
            <person name="Barry K.W."/>
            <person name="Cichocki N."/>
            <person name="Veneault-Fourrey C."/>
            <person name="LaButti K."/>
            <person name="Lindquist E.A."/>
            <person name="Lipzen A."/>
            <person name="Lundell T."/>
            <person name="Morin E."/>
            <person name="Murat C."/>
            <person name="Sun H."/>
            <person name="Tunlid A."/>
            <person name="Henrissat B."/>
            <person name="Grigoriev I.V."/>
            <person name="Hibbett D.S."/>
            <person name="Martin F."/>
            <person name="Nordberg H.P."/>
            <person name="Cantor M.N."/>
            <person name="Hua S.X."/>
        </authorList>
    </citation>
    <scope>NUCLEOTIDE SEQUENCE [LARGE SCALE GENOMIC DNA]</scope>
    <source>
        <strain evidence="3">h7</strain>
    </source>
</reference>
<dbReference type="OrthoDB" id="3211970at2759"/>
<name>A0A0C2Y4H8_HEBCY</name>
<accession>A0A0C2Y4H8</accession>
<protein>
    <recommendedName>
        <fullName evidence="1">F-box domain-containing protein</fullName>
    </recommendedName>
</protein>
<dbReference type="Pfam" id="PF12937">
    <property type="entry name" value="F-box-like"/>
    <property type="match status" value="1"/>
</dbReference>
<keyword evidence="3" id="KW-1185">Reference proteome</keyword>
<dbReference type="HOGENOM" id="CLU_024271_1_0_1"/>
<dbReference type="AlphaFoldDB" id="A0A0C2Y4H8"/>
<gene>
    <name evidence="2" type="ORF">M413DRAFT_361799</name>
</gene>
<dbReference type="SUPFAM" id="SSF81383">
    <property type="entry name" value="F-box domain"/>
    <property type="match status" value="1"/>
</dbReference>
<feature type="domain" description="F-box" evidence="1">
    <location>
        <begin position="3"/>
        <end position="49"/>
    </location>
</feature>
<organism evidence="2 3">
    <name type="scientific">Hebeloma cylindrosporum</name>
    <dbReference type="NCBI Taxonomy" id="76867"/>
    <lineage>
        <taxon>Eukaryota</taxon>
        <taxon>Fungi</taxon>
        <taxon>Dikarya</taxon>
        <taxon>Basidiomycota</taxon>
        <taxon>Agaricomycotina</taxon>
        <taxon>Agaricomycetes</taxon>
        <taxon>Agaricomycetidae</taxon>
        <taxon>Agaricales</taxon>
        <taxon>Agaricineae</taxon>
        <taxon>Hymenogastraceae</taxon>
        <taxon>Hebeloma</taxon>
    </lineage>
</organism>
<dbReference type="InterPro" id="IPR001810">
    <property type="entry name" value="F-box_dom"/>
</dbReference>